<name>A0A4Y2E7G9_ARAVE</name>
<sequence length="91" mass="9593">MGPSPSQNFETFSLPPPPSSNFPAIPMGPPPPQRFATLSLPPALSSYFPTIAMGKKFLTMPPLPLNFASNLPATSYGTNTNVSVLSNRTGS</sequence>
<dbReference type="EMBL" id="BGPR01000531">
    <property type="protein sequence ID" value="GBM25112.1"/>
    <property type="molecule type" value="Genomic_DNA"/>
</dbReference>
<feature type="compositionally biased region" description="Polar residues" evidence="1">
    <location>
        <begin position="1"/>
        <end position="11"/>
    </location>
</feature>
<dbReference type="AlphaFoldDB" id="A0A4Y2E7G9"/>
<reference evidence="2 3" key="1">
    <citation type="journal article" date="2019" name="Sci. Rep.">
        <title>Orb-weaving spider Araneus ventricosus genome elucidates the spidroin gene catalogue.</title>
        <authorList>
            <person name="Kono N."/>
            <person name="Nakamura H."/>
            <person name="Ohtoshi R."/>
            <person name="Moran D.A.P."/>
            <person name="Shinohara A."/>
            <person name="Yoshida Y."/>
            <person name="Fujiwara M."/>
            <person name="Mori M."/>
            <person name="Tomita M."/>
            <person name="Arakawa K."/>
        </authorList>
    </citation>
    <scope>NUCLEOTIDE SEQUENCE [LARGE SCALE GENOMIC DNA]</scope>
</reference>
<evidence type="ECO:0000256" key="1">
    <source>
        <dbReference type="SAM" id="MobiDB-lite"/>
    </source>
</evidence>
<accession>A0A4Y2E7G9</accession>
<proteinExistence type="predicted"/>
<organism evidence="2 3">
    <name type="scientific">Araneus ventricosus</name>
    <name type="common">Orbweaver spider</name>
    <name type="synonym">Epeira ventricosa</name>
    <dbReference type="NCBI Taxonomy" id="182803"/>
    <lineage>
        <taxon>Eukaryota</taxon>
        <taxon>Metazoa</taxon>
        <taxon>Ecdysozoa</taxon>
        <taxon>Arthropoda</taxon>
        <taxon>Chelicerata</taxon>
        <taxon>Arachnida</taxon>
        <taxon>Araneae</taxon>
        <taxon>Araneomorphae</taxon>
        <taxon>Entelegynae</taxon>
        <taxon>Araneoidea</taxon>
        <taxon>Araneidae</taxon>
        <taxon>Araneus</taxon>
    </lineage>
</organism>
<dbReference type="Proteomes" id="UP000499080">
    <property type="component" value="Unassembled WGS sequence"/>
</dbReference>
<evidence type="ECO:0000313" key="3">
    <source>
        <dbReference type="Proteomes" id="UP000499080"/>
    </source>
</evidence>
<keyword evidence="3" id="KW-1185">Reference proteome</keyword>
<gene>
    <name evidence="2" type="ORF">AVEN_96681_1</name>
</gene>
<evidence type="ECO:0000313" key="2">
    <source>
        <dbReference type="EMBL" id="GBM25112.1"/>
    </source>
</evidence>
<protein>
    <submittedName>
        <fullName evidence="2">Uncharacterized protein</fullName>
    </submittedName>
</protein>
<comment type="caution">
    <text evidence="2">The sequence shown here is derived from an EMBL/GenBank/DDBJ whole genome shotgun (WGS) entry which is preliminary data.</text>
</comment>
<feature type="region of interest" description="Disordered" evidence="1">
    <location>
        <begin position="1"/>
        <end position="33"/>
    </location>
</feature>
<feature type="compositionally biased region" description="Pro residues" evidence="1">
    <location>
        <begin position="14"/>
        <end position="33"/>
    </location>
</feature>